<dbReference type="RefSeq" id="WP_141447892.1">
    <property type="nucleotide sequence ID" value="NZ_CP041217.1"/>
</dbReference>
<dbReference type="EMBL" id="CP041217">
    <property type="protein sequence ID" value="QDH21347.1"/>
    <property type="molecule type" value="Genomic_DNA"/>
</dbReference>
<sequence length="144" mass="16226">MPGMSRVLITIVSKQDEETVKQTLAGQLFQKDNALYVRYEEPGANGSPGGVRTLVKVTQEELKVIRHGEVESEQSFRLGSSLPGFYRSPYARFALVTHTRDLRVRMQGAAGEIHWAYEMEVHDAISGHFAVSLTIQEEVNRYDD</sequence>
<evidence type="ECO:0000313" key="1">
    <source>
        <dbReference type="EMBL" id="QDH21347.1"/>
    </source>
</evidence>
<dbReference type="KEGG" id="saca:FFV09_11100"/>
<organism evidence="1 2">
    <name type="scientific">Saccharibacillus brassicae</name>
    <dbReference type="NCBI Taxonomy" id="2583377"/>
    <lineage>
        <taxon>Bacteria</taxon>
        <taxon>Bacillati</taxon>
        <taxon>Bacillota</taxon>
        <taxon>Bacilli</taxon>
        <taxon>Bacillales</taxon>
        <taxon>Paenibacillaceae</taxon>
        <taxon>Saccharibacillus</taxon>
    </lineage>
</organism>
<dbReference type="AlphaFoldDB" id="A0A4Y6UYP6"/>
<dbReference type="InterPro" id="IPR012674">
    <property type="entry name" value="Calycin"/>
</dbReference>
<accession>A0A4Y6UYP6</accession>
<dbReference type="Proteomes" id="UP000316968">
    <property type="component" value="Chromosome"/>
</dbReference>
<proteinExistence type="predicted"/>
<protein>
    <submittedName>
        <fullName evidence="1">DUF1934 domain-containing protein</fullName>
    </submittedName>
</protein>
<dbReference type="Pfam" id="PF09148">
    <property type="entry name" value="DUF1934"/>
    <property type="match status" value="1"/>
</dbReference>
<dbReference type="OrthoDB" id="2641675at2"/>
<dbReference type="SUPFAM" id="SSF50814">
    <property type="entry name" value="Lipocalins"/>
    <property type="match status" value="1"/>
</dbReference>
<dbReference type="InterPro" id="IPR015231">
    <property type="entry name" value="DUF1934"/>
</dbReference>
<gene>
    <name evidence="1" type="ORF">FFV09_11100</name>
</gene>
<dbReference type="Gene3D" id="2.40.128.20">
    <property type="match status" value="1"/>
</dbReference>
<name>A0A4Y6UYP6_SACBS</name>
<reference evidence="1 2" key="1">
    <citation type="submission" date="2019-06" db="EMBL/GenBank/DDBJ databases">
        <title>Saccharibacillus brassicae sp. nov., an endophytic bacterium isolated from Chinese cabbage seeds (Brassica pekinensis).</title>
        <authorList>
            <person name="Jiang L."/>
            <person name="Lee J."/>
            <person name="Kim S.W."/>
        </authorList>
    </citation>
    <scope>NUCLEOTIDE SEQUENCE [LARGE SCALE GENOMIC DNA]</scope>
    <source>
        <strain evidence="2">KCTC 43072 / ATSA2</strain>
    </source>
</reference>
<keyword evidence="2" id="KW-1185">Reference proteome</keyword>
<evidence type="ECO:0000313" key="2">
    <source>
        <dbReference type="Proteomes" id="UP000316968"/>
    </source>
</evidence>